<dbReference type="AlphaFoldDB" id="A0A0A1T7J1"/>
<dbReference type="Pfam" id="PF12767">
    <property type="entry name" value="SAGA-Tad1"/>
    <property type="match status" value="1"/>
</dbReference>
<evidence type="ECO:0000256" key="4">
    <source>
        <dbReference type="ARBA" id="ARBA00023242"/>
    </source>
</evidence>
<keyword evidence="4" id="KW-0539">Nucleus</keyword>
<reference evidence="6 7" key="1">
    <citation type="journal article" date="2015" name="Genome Announc.">
        <title>Draft Genome Sequence and Gene Annotation of the Entomopathogenic Fungus Verticillium hemipterigenum.</title>
        <authorList>
            <person name="Horn F."/>
            <person name="Habel A."/>
            <person name="Scharf D.H."/>
            <person name="Dworschak J."/>
            <person name="Brakhage A.A."/>
            <person name="Guthke R."/>
            <person name="Hertweck C."/>
            <person name="Linde J."/>
        </authorList>
    </citation>
    <scope>NUCLEOTIDE SEQUENCE [LARGE SCALE GENOMIC DNA]</scope>
</reference>
<dbReference type="InterPro" id="IPR024738">
    <property type="entry name" value="Hfi1/Tada1"/>
</dbReference>
<dbReference type="STRING" id="1531966.A0A0A1T7J1"/>
<evidence type="ECO:0000313" key="6">
    <source>
        <dbReference type="EMBL" id="CEJ93096.1"/>
    </source>
</evidence>
<dbReference type="EMBL" id="CDHN01000005">
    <property type="protein sequence ID" value="CEJ93096.1"/>
    <property type="molecule type" value="Genomic_DNA"/>
</dbReference>
<gene>
    <name evidence="6" type="ORF">VHEMI08710</name>
</gene>
<dbReference type="GO" id="GO:0003713">
    <property type="term" value="F:transcription coactivator activity"/>
    <property type="evidence" value="ECO:0007669"/>
    <property type="project" value="TreeGrafter"/>
</dbReference>
<dbReference type="PANTHER" id="PTHR21277">
    <property type="entry name" value="TRANSCRIPTIONAL ADAPTER 1"/>
    <property type="match status" value="1"/>
</dbReference>
<dbReference type="GO" id="GO:0005634">
    <property type="term" value="C:nucleus"/>
    <property type="evidence" value="ECO:0007669"/>
    <property type="project" value="UniProtKB-SubCell"/>
</dbReference>
<comment type="subcellular location">
    <subcellularLocation>
        <location evidence="1">Nucleus</location>
    </subcellularLocation>
</comment>
<feature type="region of interest" description="Disordered" evidence="5">
    <location>
        <begin position="129"/>
        <end position="148"/>
    </location>
</feature>
<dbReference type="GO" id="GO:0006357">
    <property type="term" value="P:regulation of transcription by RNA polymerase II"/>
    <property type="evidence" value="ECO:0007669"/>
    <property type="project" value="TreeGrafter"/>
</dbReference>
<dbReference type="OrthoDB" id="10264870at2759"/>
<dbReference type="PANTHER" id="PTHR21277:SF5">
    <property type="entry name" value="TRANSCRIPTIONAL ADAPTER 1"/>
    <property type="match status" value="1"/>
</dbReference>
<sequence length="445" mass="48413">MPDIDPAALSRPAVGVSTPVLSSKTLSGSFSSATKPVKSSQIPARIDLEPLYTELKAAVGLEQWLIYKEATTEFLVGRLNQVEYYNRIDPILGGPNAEKDHLHNQLIAAIYGNVTREMPDQGLATWVSTNDKPSASGASKPISGDAAERRLKGEVMQLPSKDRRRIKDLVQNDIDPHEGIVNAFTDLRRRTGSTQDVPPSSAGAINNMNLDLEIRKRFALSLSVESGEFPDVNTITSRTLPFCYEAGLTSGHTPDAAVLVSVAADTFIKEVLTQIFARTRSNGPGDSGSAGYGVGTNWIQTHKYKKQLHEEEEAAHRGEISRDKAGLLPIEAKAASERGPLGMADMRIALEMADTGMSQFPIVTTQVLSGFRDGELEHWNDYTWLDNEEPKSDGEPLITNGIAQNTLPNVKSDEMDVDTEMVWEGAETGDMDMLDGMLDSCLAVA</sequence>
<evidence type="ECO:0008006" key="8">
    <source>
        <dbReference type="Google" id="ProtNLM"/>
    </source>
</evidence>
<accession>A0A0A1T7J1</accession>
<dbReference type="GO" id="GO:0000124">
    <property type="term" value="C:SAGA complex"/>
    <property type="evidence" value="ECO:0007669"/>
    <property type="project" value="UniProtKB-ARBA"/>
</dbReference>
<evidence type="ECO:0000313" key="7">
    <source>
        <dbReference type="Proteomes" id="UP000039046"/>
    </source>
</evidence>
<proteinExistence type="predicted"/>
<keyword evidence="2" id="KW-0805">Transcription regulation</keyword>
<organism evidence="6 7">
    <name type="scientific">[Torrubiella] hemipterigena</name>
    <dbReference type="NCBI Taxonomy" id="1531966"/>
    <lineage>
        <taxon>Eukaryota</taxon>
        <taxon>Fungi</taxon>
        <taxon>Dikarya</taxon>
        <taxon>Ascomycota</taxon>
        <taxon>Pezizomycotina</taxon>
        <taxon>Sordariomycetes</taxon>
        <taxon>Hypocreomycetidae</taxon>
        <taxon>Hypocreales</taxon>
        <taxon>Clavicipitaceae</taxon>
        <taxon>Clavicipitaceae incertae sedis</taxon>
        <taxon>'Torrubiella' clade</taxon>
    </lineage>
</organism>
<name>A0A0A1T7J1_9HYPO</name>
<keyword evidence="3" id="KW-0804">Transcription</keyword>
<protein>
    <recommendedName>
        <fullName evidence="8">Transcriptional coactivator HFI1/ADA1</fullName>
    </recommendedName>
</protein>
<evidence type="ECO:0000256" key="2">
    <source>
        <dbReference type="ARBA" id="ARBA00023015"/>
    </source>
</evidence>
<dbReference type="HOGENOM" id="CLU_038277_1_0_1"/>
<dbReference type="Proteomes" id="UP000039046">
    <property type="component" value="Unassembled WGS sequence"/>
</dbReference>
<evidence type="ECO:0000256" key="3">
    <source>
        <dbReference type="ARBA" id="ARBA00023163"/>
    </source>
</evidence>
<evidence type="ECO:0000256" key="5">
    <source>
        <dbReference type="SAM" id="MobiDB-lite"/>
    </source>
</evidence>
<keyword evidence="7" id="KW-1185">Reference proteome</keyword>
<evidence type="ECO:0000256" key="1">
    <source>
        <dbReference type="ARBA" id="ARBA00004123"/>
    </source>
</evidence>